<dbReference type="GO" id="GO:0003841">
    <property type="term" value="F:1-acylglycerol-3-phosphate O-acyltransferase activity"/>
    <property type="evidence" value="ECO:0007669"/>
    <property type="project" value="TreeGrafter"/>
</dbReference>
<keyword evidence="2 6" id="KW-0808">Transferase</keyword>
<dbReference type="AlphaFoldDB" id="A0A7G5IJP8"/>
<protein>
    <submittedName>
        <fullName evidence="6">1-acyl-sn-glycerol-3-phosphate acyltransferase</fullName>
    </submittedName>
</protein>
<evidence type="ECO:0000256" key="1">
    <source>
        <dbReference type="ARBA" id="ARBA00005189"/>
    </source>
</evidence>
<comment type="pathway">
    <text evidence="1">Lipid metabolism.</text>
</comment>
<feature type="domain" description="Phospholipid/glycerol acyltransferase" evidence="5">
    <location>
        <begin position="69"/>
        <end position="183"/>
    </location>
</feature>
<proteinExistence type="predicted"/>
<gene>
    <name evidence="6" type="ORF">H3309_03590</name>
</gene>
<keyword evidence="4" id="KW-0812">Transmembrane</keyword>
<feature type="transmembrane region" description="Helical" evidence="4">
    <location>
        <begin position="7"/>
        <end position="30"/>
    </location>
</feature>
<dbReference type="GO" id="GO:0006654">
    <property type="term" value="P:phosphatidic acid biosynthetic process"/>
    <property type="evidence" value="ECO:0007669"/>
    <property type="project" value="TreeGrafter"/>
</dbReference>
<accession>A0A7G5IJP8</accession>
<name>A0A7G5IJP8_9SPHN</name>
<evidence type="ECO:0000313" key="7">
    <source>
        <dbReference type="Proteomes" id="UP000515292"/>
    </source>
</evidence>
<dbReference type="InterPro" id="IPR002123">
    <property type="entry name" value="Plipid/glycerol_acylTrfase"/>
</dbReference>
<keyword evidence="4" id="KW-0472">Membrane</keyword>
<dbReference type="CDD" id="cd07989">
    <property type="entry name" value="LPLAT_AGPAT-like"/>
    <property type="match status" value="1"/>
</dbReference>
<evidence type="ECO:0000259" key="5">
    <source>
        <dbReference type="SMART" id="SM00563"/>
    </source>
</evidence>
<keyword evidence="4" id="KW-1133">Transmembrane helix</keyword>
<dbReference type="RefSeq" id="WP_182297413.1">
    <property type="nucleotide sequence ID" value="NZ_CP059851.1"/>
</dbReference>
<sequence length="231" mass="24806">MATLRGLLFALLFYLGSVPIVVTTALLSPFSRAAMMHGSHLWSAWCFWLARWILGIRLVVRGTIPGGGHIVAMKHQSFYDALLTLYLFKAPVVVLKAELLRIPVFGYVVRKHGSIAVQRGKHGVALRELLRAALERGGPDRPVLIFPEGTRVPVGEAPKLKSGLSALYGALELPIVPMAVDAGRVWPKGIAKYPGTVTAAFGPPVPPGLSRAEMEAAVHAAINADPRTAPV</sequence>
<keyword evidence="3 6" id="KW-0012">Acyltransferase</keyword>
<dbReference type="SUPFAM" id="SSF69593">
    <property type="entry name" value="Glycerol-3-phosphate (1)-acyltransferase"/>
    <property type="match status" value="1"/>
</dbReference>
<dbReference type="Pfam" id="PF01553">
    <property type="entry name" value="Acyltransferase"/>
    <property type="match status" value="1"/>
</dbReference>
<dbReference type="PANTHER" id="PTHR10434:SF40">
    <property type="entry name" value="1-ACYL-SN-GLYCEROL-3-PHOSPHATE ACYLTRANSFERASE"/>
    <property type="match status" value="1"/>
</dbReference>
<dbReference type="KEGG" id="sand:H3309_03590"/>
<dbReference type="PANTHER" id="PTHR10434">
    <property type="entry name" value="1-ACYL-SN-GLYCEROL-3-PHOSPHATE ACYLTRANSFERASE"/>
    <property type="match status" value="1"/>
</dbReference>
<evidence type="ECO:0000256" key="3">
    <source>
        <dbReference type="ARBA" id="ARBA00023315"/>
    </source>
</evidence>
<keyword evidence="7" id="KW-1185">Reference proteome</keyword>
<reference evidence="6 7" key="1">
    <citation type="submission" date="2020-07" db="EMBL/GenBank/DDBJ databases">
        <title>Complete genome sequence for Sandaracinobacter sp. M6.</title>
        <authorList>
            <person name="Tang Y."/>
            <person name="Liu Q."/>
            <person name="Guo Z."/>
            <person name="Lei P."/>
            <person name="Huang B."/>
        </authorList>
    </citation>
    <scope>NUCLEOTIDE SEQUENCE [LARGE SCALE GENOMIC DNA]</scope>
    <source>
        <strain evidence="6 7">M6</strain>
    </source>
</reference>
<evidence type="ECO:0000256" key="4">
    <source>
        <dbReference type="SAM" id="Phobius"/>
    </source>
</evidence>
<organism evidence="6 7">
    <name type="scientific">Sandaracinobacteroides saxicola</name>
    <dbReference type="NCBI Taxonomy" id="2759707"/>
    <lineage>
        <taxon>Bacteria</taxon>
        <taxon>Pseudomonadati</taxon>
        <taxon>Pseudomonadota</taxon>
        <taxon>Alphaproteobacteria</taxon>
        <taxon>Sphingomonadales</taxon>
        <taxon>Sphingosinicellaceae</taxon>
        <taxon>Sandaracinobacteroides</taxon>
    </lineage>
</organism>
<dbReference type="SMART" id="SM00563">
    <property type="entry name" value="PlsC"/>
    <property type="match status" value="1"/>
</dbReference>
<dbReference type="EMBL" id="CP059851">
    <property type="protein sequence ID" value="QMW23590.1"/>
    <property type="molecule type" value="Genomic_DNA"/>
</dbReference>
<evidence type="ECO:0000256" key="2">
    <source>
        <dbReference type="ARBA" id="ARBA00022679"/>
    </source>
</evidence>
<dbReference type="Proteomes" id="UP000515292">
    <property type="component" value="Chromosome"/>
</dbReference>
<evidence type="ECO:0000313" key="6">
    <source>
        <dbReference type="EMBL" id="QMW23590.1"/>
    </source>
</evidence>